<comment type="catalytic activity">
    <reaction evidence="6">
        <text>(6S)-NADPHX + ADP = AMP + phosphate + NADPH + H(+)</text>
        <dbReference type="Rhea" id="RHEA:32235"/>
        <dbReference type="ChEBI" id="CHEBI:15378"/>
        <dbReference type="ChEBI" id="CHEBI:43474"/>
        <dbReference type="ChEBI" id="CHEBI:57783"/>
        <dbReference type="ChEBI" id="CHEBI:64076"/>
        <dbReference type="ChEBI" id="CHEBI:456215"/>
        <dbReference type="ChEBI" id="CHEBI:456216"/>
        <dbReference type="EC" id="4.2.1.136"/>
    </reaction>
</comment>
<keyword evidence="2 6" id="KW-0067">ATP-binding</keyword>
<feature type="binding site" evidence="6">
    <location>
        <position position="43"/>
    </location>
    <ligand>
        <name>(6S)-NADPHX</name>
        <dbReference type="ChEBI" id="CHEBI:64076"/>
    </ligand>
</feature>
<reference evidence="8" key="2">
    <citation type="submission" date="2023-01" db="EMBL/GenBank/DDBJ databases">
        <authorList>
            <person name="Sun Q."/>
            <person name="Evtushenko L."/>
        </authorList>
    </citation>
    <scope>NUCLEOTIDE SEQUENCE</scope>
    <source>
        <strain evidence="8">VKM Ac-1020</strain>
    </source>
</reference>
<evidence type="ECO:0000256" key="3">
    <source>
        <dbReference type="ARBA" id="ARBA00022857"/>
    </source>
</evidence>
<dbReference type="PROSITE" id="PS51383">
    <property type="entry name" value="YJEF_C_3"/>
    <property type="match status" value="1"/>
</dbReference>
<dbReference type="GO" id="GO:0005524">
    <property type="term" value="F:ATP binding"/>
    <property type="evidence" value="ECO:0007669"/>
    <property type="project" value="UniProtKB-KW"/>
</dbReference>
<dbReference type="CDD" id="cd01171">
    <property type="entry name" value="YXKO-related"/>
    <property type="match status" value="1"/>
</dbReference>
<dbReference type="Pfam" id="PF01256">
    <property type="entry name" value="Carb_kinase"/>
    <property type="match status" value="1"/>
</dbReference>
<evidence type="ECO:0000256" key="6">
    <source>
        <dbReference type="HAMAP-Rule" id="MF_01965"/>
    </source>
</evidence>
<dbReference type="GO" id="GO:0052855">
    <property type="term" value="F:ADP-dependent NAD(P)H-hydrate dehydratase activity"/>
    <property type="evidence" value="ECO:0007669"/>
    <property type="project" value="UniProtKB-UniRule"/>
</dbReference>
<feature type="binding site" evidence="6">
    <location>
        <position position="233"/>
    </location>
    <ligand>
        <name>(6S)-NADPHX</name>
        <dbReference type="ChEBI" id="CHEBI:64076"/>
    </ligand>
</feature>
<organism evidence="8 9">
    <name type="scientific">Microbacterium barkeri</name>
    <dbReference type="NCBI Taxonomy" id="33917"/>
    <lineage>
        <taxon>Bacteria</taxon>
        <taxon>Bacillati</taxon>
        <taxon>Actinomycetota</taxon>
        <taxon>Actinomycetes</taxon>
        <taxon>Micrococcales</taxon>
        <taxon>Microbacteriaceae</taxon>
        <taxon>Microbacterium</taxon>
    </lineage>
</organism>
<comment type="caution">
    <text evidence="6">Lacks conserved residue(s) required for the propagation of feature annotation.</text>
</comment>
<feature type="binding site" evidence="6">
    <location>
        <position position="114"/>
    </location>
    <ligand>
        <name>(6S)-NADPHX</name>
        <dbReference type="ChEBI" id="CHEBI:64076"/>
    </ligand>
</feature>
<dbReference type="HAMAP" id="MF_01965">
    <property type="entry name" value="NADHX_dehydratase"/>
    <property type="match status" value="1"/>
</dbReference>
<evidence type="ECO:0000259" key="7">
    <source>
        <dbReference type="PROSITE" id="PS51383"/>
    </source>
</evidence>
<sequence length="293" mass="29438">MSLRSERVTPRLLRGWGLPDPGDSKYSRGTVLVVGGALRSPGAAILAGTAALRVGAGRITLAVARSVAPSVGAAVPESGIVALPETDQGSVRAEARALLVPELDRVQAVLIGSGLDDIEVAGRLLASLAAEAPESVVFVVDAFALGALAADPDLASAVRGRLILTPSPTELGLLLDEDEVDASDAREIRRAARETARRYGAAVATQSLVADADGSAWAIRAGGAGLGTSGSGDVLAGAVAGFAARGVSPARAAVWATYVHATAGDELARGTDGVGFLAGELAPRFPGVIADVR</sequence>
<comment type="subunit">
    <text evidence="6">Homotetramer.</text>
</comment>
<keyword evidence="1 6" id="KW-0547">Nucleotide-binding</keyword>
<dbReference type="PANTHER" id="PTHR12592">
    <property type="entry name" value="ATP-DEPENDENT (S)-NAD(P)H-HYDRATE DEHYDRATASE FAMILY MEMBER"/>
    <property type="match status" value="1"/>
</dbReference>
<dbReference type="SUPFAM" id="SSF53613">
    <property type="entry name" value="Ribokinase-like"/>
    <property type="match status" value="1"/>
</dbReference>
<gene>
    <name evidence="6 8" type="primary">nnrD</name>
    <name evidence="8" type="ORF">GCM10017576_17770</name>
</gene>
<keyword evidence="9" id="KW-1185">Reference proteome</keyword>
<evidence type="ECO:0000256" key="4">
    <source>
        <dbReference type="ARBA" id="ARBA00023027"/>
    </source>
</evidence>
<reference evidence="8" key="1">
    <citation type="journal article" date="2014" name="Int. J. Syst. Evol. Microbiol.">
        <title>Complete genome sequence of Corynebacterium casei LMG S-19264T (=DSM 44701T), isolated from a smear-ripened cheese.</title>
        <authorList>
            <consortium name="US DOE Joint Genome Institute (JGI-PGF)"/>
            <person name="Walter F."/>
            <person name="Albersmeier A."/>
            <person name="Kalinowski J."/>
            <person name="Ruckert C."/>
        </authorList>
    </citation>
    <scope>NUCLEOTIDE SEQUENCE</scope>
    <source>
        <strain evidence="8">VKM Ac-1020</strain>
    </source>
</reference>
<dbReference type="GO" id="GO:0052856">
    <property type="term" value="F:NAD(P)HX epimerase activity"/>
    <property type="evidence" value="ECO:0007669"/>
    <property type="project" value="TreeGrafter"/>
</dbReference>
<dbReference type="EMBL" id="BSEJ01000007">
    <property type="protein sequence ID" value="GLJ61647.1"/>
    <property type="molecule type" value="Genomic_DNA"/>
</dbReference>
<dbReference type="RefSeq" id="WP_271173355.1">
    <property type="nucleotide sequence ID" value="NZ_BSEJ01000007.1"/>
</dbReference>
<name>A0A9W6LWN9_9MICO</name>
<dbReference type="AlphaFoldDB" id="A0A9W6LWN9"/>
<dbReference type="Gene3D" id="3.40.1190.20">
    <property type="match status" value="1"/>
</dbReference>
<comment type="function">
    <text evidence="6">Catalyzes the dehydration of the S-form of NAD(P)HX at the expense of ADP, which is converted to AMP. Together with NAD(P)HX epimerase, which catalyzes the epimerization of the S- and R-forms, the enzyme allows the repair of both epimers of NAD(P)HX, a damaged form of NAD(P)H that is a result of enzymatic or heat-dependent hydration.</text>
</comment>
<protein>
    <recommendedName>
        <fullName evidence="6">ADP-dependent (S)-NAD(P)H-hydrate dehydratase</fullName>
        <ecNumber evidence="6">4.2.1.136</ecNumber>
    </recommendedName>
    <alternativeName>
        <fullName evidence="6">ADP-dependent NAD(P)HX dehydratase</fullName>
    </alternativeName>
</protein>
<dbReference type="GO" id="GO:0046496">
    <property type="term" value="P:nicotinamide nucleotide metabolic process"/>
    <property type="evidence" value="ECO:0007669"/>
    <property type="project" value="UniProtKB-UniRule"/>
</dbReference>
<dbReference type="GO" id="GO:0110051">
    <property type="term" value="P:metabolite repair"/>
    <property type="evidence" value="ECO:0007669"/>
    <property type="project" value="TreeGrafter"/>
</dbReference>
<keyword evidence="5 6" id="KW-0456">Lyase</keyword>
<dbReference type="PANTHER" id="PTHR12592:SF0">
    <property type="entry name" value="ATP-DEPENDENT (S)-NAD(P)H-HYDRATE DEHYDRATASE"/>
    <property type="match status" value="1"/>
</dbReference>
<feature type="domain" description="YjeF C-terminal" evidence="7">
    <location>
        <begin position="8"/>
        <end position="292"/>
    </location>
</feature>
<comment type="similarity">
    <text evidence="6">Belongs to the NnrD/CARKD family.</text>
</comment>
<comment type="cofactor">
    <cofactor evidence="6">
        <name>Mg(2+)</name>
        <dbReference type="ChEBI" id="CHEBI:18420"/>
    </cofactor>
</comment>
<dbReference type="EC" id="4.2.1.136" evidence="6"/>
<evidence type="ECO:0000313" key="8">
    <source>
        <dbReference type="EMBL" id="GLJ61647.1"/>
    </source>
</evidence>
<dbReference type="InterPro" id="IPR029056">
    <property type="entry name" value="Ribokinase-like"/>
</dbReference>
<evidence type="ECO:0000256" key="1">
    <source>
        <dbReference type="ARBA" id="ARBA00022741"/>
    </source>
</evidence>
<dbReference type="InterPro" id="IPR000631">
    <property type="entry name" value="CARKD"/>
</dbReference>
<keyword evidence="4 6" id="KW-0520">NAD</keyword>
<comment type="caution">
    <text evidence="8">The sequence shown here is derived from an EMBL/GenBank/DDBJ whole genome shotgun (WGS) entry which is preliminary data.</text>
</comment>
<comment type="catalytic activity">
    <reaction evidence="6">
        <text>(6S)-NADHX + ADP = AMP + phosphate + NADH + H(+)</text>
        <dbReference type="Rhea" id="RHEA:32223"/>
        <dbReference type="ChEBI" id="CHEBI:15378"/>
        <dbReference type="ChEBI" id="CHEBI:43474"/>
        <dbReference type="ChEBI" id="CHEBI:57945"/>
        <dbReference type="ChEBI" id="CHEBI:64074"/>
        <dbReference type="ChEBI" id="CHEBI:456215"/>
        <dbReference type="ChEBI" id="CHEBI:456216"/>
        <dbReference type="EC" id="4.2.1.136"/>
    </reaction>
</comment>
<keyword evidence="3 6" id="KW-0521">NADP</keyword>
<proteinExistence type="inferred from homology"/>
<feature type="binding site" evidence="6">
    <location>
        <position position="232"/>
    </location>
    <ligand>
        <name>AMP</name>
        <dbReference type="ChEBI" id="CHEBI:456215"/>
    </ligand>
</feature>
<accession>A0A9W6LWN9</accession>
<evidence type="ECO:0000256" key="2">
    <source>
        <dbReference type="ARBA" id="ARBA00022840"/>
    </source>
</evidence>
<dbReference type="Proteomes" id="UP001142462">
    <property type="component" value="Unassembled WGS sequence"/>
</dbReference>
<evidence type="ECO:0000256" key="5">
    <source>
        <dbReference type="ARBA" id="ARBA00023239"/>
    </source>
</evidence>
<evidence type="ECO:0000313" key="9">
    <source>
        <dbReference type="Proteomes" id="UP001142462"/>
    </source>
</evidence>